<gene>
    <name evidence="2" type="ORF">Ciccas_004679</name>
</gene>
<dbReference type="AlphaFoldDB" id="A0ABD2QBM2"/>
<evidence type="ECO:0000313" key="3">
    <source>
        <dbReference type="Proteomes" id="UP001626550"/>
    </source>
</evidence>
<sequence>MLKSSLRQSFKKLRKLASHSGPAPEAKPLESTAEEKEEEAEKKEEEVPEEQVQKPAENEPEENEEKKEKEPEQTVVNLCPGSREWAVRSVSFACTCLLVAEQASPVMFLGTGSGAVFMYDILAYFEETPGDVKLCKELQLQHRAPVLALFFLDAKHQPIAPPPLQDLHTLAMAEATRKREEMELQKKLEEEKKKKEEEMAEEKKSEETKEEEKKDEEPAKKEEEVKEETKSEENGIEEKKETKEEADKKIKKEKLGHDLVVCTEEQVKLFSLPALKPKHKYKFVGGLHVVPEEGESGRKRIVAASLQGMEAGKETNATPSEEVHKEWYLVATISTGSVSILSLPTLRRQVKCSVGGAIDQVAFAEGAHSVVAHCPVTHSVAVIETCASTHHLGPYCRSAIQLQPWMRTNTTITEAAAALVETVKVCFKPSMAKDIFGGILSSHIRSARVKP</sequence>
<dbReference type="PANTHER" id="PTHR10241:SF29">
    <property type="entry name" value="LETHAL(2) GIANT LARVAE PROTEIN"/>
    <property type="match status" value="1"/>
</dbReference>
<organism evidence="2 3">
    <name type="scientific">Cichlidogyrus casuarinus</name>
    <dbReference type="NCBI Taxonomy" id="1844966"/>
    <lineage>
        <taxon>Eukaryota</taxon>
        <taxon>Metazoa</taxon>
        <taxon>Spiralia</taxon>
        <taxon>Lophotrochozoa</taxon>
        <taxon>Platyhelminthes</taxon>
        <taxon>Monogenea</taxon>
        <taxon>Monopisthocotylea</taxon>
        <taxon>Dactylogyridea</taxon>
        <taxon>Ancyrocephalidae</taxon>
        <taxon>Cichlidogyrus</taxon>
    </lineage>
</organism>
<reference evidence="2 3" key="1">
    <citation type="submission" date="2024-11" db="EMBL/GenBank/DDBJ databases">
        <title>Adaptive evolution of stress response genes in parasites aligns with host niche diversity.</title>
        <authorList>
            <person name="Hahn C."/>
            <person name="Resl P."/>
        </authorList>
    </citation>
    <scope>NUCLEOTIDE SEQUENCE [LARGE SCALE GENOMIC DNA]</scope>
    <source>
        <strain evidence="2">EGGRZ-B1_66</strain>
        <tissue evidence="2">Body</tissue>
    </source>
</reference>
<name>A0ABD2QBM2_9PLAT</name>
<accession>A0ABD2QBM2</accession>
<keyword evidence="3" id="KW-1185">Reference proteome</keyword>
<comment type="caution">
    <text evidence="2">The sequence shown here is derived from an EMBL/GenBank/DDBJ whole genome shotgun (WGS) entry which is preliminary data.</text>
</comment>
<dbReference type="Proteomes" id="UP001626550">
    <property type="component" value="Unassembled WGS sequence"/>
</dbReference>
<dbReference type="PANTHER" id="PTHR10241">
    <property type="entry name" value="LETHAL 2 GIANT LARVAE PROTEIN"/>
    <property type="match status" value="1"/>
</dbReference>
<protein>
    <submittedName>
        <fullName evidence="2">Uncharacterized protein</fullName>
    </submittedName>
</protein>
<feature type="region of interest" description="Disordered" evidence="1">
    <location>
        <begin position="189"/>
        <end position="249"/>
    </location>
</feature>
<evidence type="ECO:0000256" key="1">
    <source>
        <dbReference type="SAM" id="MobiDB-lite"/>
    </source>
</evidence>
<proteinExistence type="predicted"/>
<feature type="region of interest" description="Disordered" evidence="1">
    <location>
        <begin position="1"/>
        <end position="74"/>
    </location>
</feature>
<dbReference type="EMBL" id="JBJKFK010000502">
    <property type="protein sequence ID" value="KAL3316662.1"/>
    <property type="molecule type" value="Genomic_DNA"/>
</dbReference>
<evidence type="ECO:0000313" key="2">
    <source>
        <dbReference type="EMBL" id="KAL3316662.1"/>
    </source>
</evidence>